<dbReference type="RefSeq" id="WP_163178849.1">
    <property type="nucleotide sequence ID" value="NZ_JAAIWM010000002.1"/>
</dbReference>
<dbReference type="InterPro" id="IPR029033">
    <property type="entry name" value="His_PPase_superfam"/>
</dbReference>
<dbReference type="Proteomes" id="UP000481043">
    <property type="component" value="Unassembled WGS sequence"/>
</dbReference>
<dbReference type="CDD" id="cd07067">
    <property type="entry name" value="HP_PGM_like"/>
    <property type="match status" value="1"/>
</dbReference>
<dbReference type="EMBL" id="JAAIWM010000002">
    <property type="protein sequence ID" value="NEY71390.1"/>
    <property type="molecule type" value="Genomic_DNA"/>
</dbReference>
<protein>
    <submittedName>
        <fullName evidence="1">Histidine phosphatase family protein</fullName>
    </submittedName>
</protein>
<sequence length="180" mass="21129">MRHAHSTYTSEELKRPLSVKGSKDAIKVKELLLKENIEHVISSPYLRAIQTVEGLANTLGEEIHIMNDFRERKLTEGFAINFEEAIRTVWDNPLFSWEGGESNKVAQHRGIRGMEIVLEQYKNKNVAIGTHGNIMVLTMNYFDQQYDFEFWEKLAMPDIYKLSFRDKKLVDCNRLWKDYE</sequence>
<dbReference type="SUPFAM" id="SSF53254">
    <property type="entry name" value="Phosphoglycerate mutase-like"/>
    <property type="match status" value="1"/>
</dbReference>
<name>A0A6M0Q7G8_9BACI</name>
<gene>
    <name evidence="1" type="ORF">G4D63_06490</name>
</gene>
<dbReference type="Pfam" id="PF00300">
    <property type="entry name" value="His_Phos_1"/>
    <property type="match status" value="1"/>
</dbReference>
<keyword evidence="2" id="KW-1185">Reference proteome</keyword>
<evidence type="ECO:0000313" key="2">
    <source>
        <dbReference type="Proteomes" id="UP000481043"/>
    </source>
</evidence>
<dbReference type="InterPro" id="IPR013078">
    <property type="entry name" value="His_Pase_superF_clade-1"/>
</dbReference>
<comment type="caution">
    <text evidence="1">The sequence shown here is derived from an EMBL/GenBank/DDBJ whole genome shotgun (WGS) entry which is preliminary data.</text>
</comment>
<reference evidence="1 2" key="1">
    <citation type="submission" date="2020-02" db="EMBL/GenBank/DDBJ databases">
        <title>Bacillus aquiflavi sp. nov., isolated from yellow water of strong flavor Chinese baijiu in Yibin region of China.</title>
        <authorList>
            <person name="Xie J."/>
        </authorList>
    </citation>
    <scope>NUCLEOTIDE SEQUENCE [LARGE SCALE GENOMIC DNA]</scope>
    <source>
        <strain evidence="1 2">SA4</strain>
    </source>
</reference>
<organism evidence="1 2">
    <name type="scientific">Bacillus mesophilus</name>
    <dbReference type="NCBI Taxonomy" id="1808955"/>
    <lineage>
        <taxon>Bacteria</taxon>
        <taxon>Bacillati</taxon>
        <taxon>Bacillota</taxon>
        <taxon>Bacilli</taxon>
        <taxon>Bacillales</taxon>
        <taxon>Bacillaceae</taxon>
        <taxon>Bacillus</taxon>
    </lineage>
</organism>
<evidence type="ECO:0000313" key="1">
    <source>
        <dbReference type="EMBL" id="NEY71390.1"/>
    </source>
</evidence>
<dbReference type="Gene3D" id="3.40.50.1240">
    <property type="entry name" value="Phosphoglycerate mutase-like"/>
    <property type="match status" value="1"/>
</dbReference>
<accession>A0A6M0Q7G8</accession>
<dbReference type="AlphaFoldDB" id="A0A6M0Q7G8"/>
<proteinExistence type="predicted"/>